<keyword evidence="2" id="KW-0285">Flavoprotein</keyword>
<sequence>MSLSREAIVNQLKEIVGPQHVITDEAVLRHNSIDRFRKYADIHGVFTLPLPAAVVKLQDTQQVAQVLAFMNQHGINCVPRTGASATEGGLETVVENSVVLDGSPMSKVISIDPVNMQATAQCGVPLEVLENQLRAQGYTTGHSPQSKPLAQMGGLVATRSIGQFSTLYGAIEDMVVGLEAVFPNGEVTRIKNVPRRAAGPDIRHVIIGNEGALCYITEVTVKIFKFMPENNLFYGYTLDNMKVGFDILREVMVEGYRPSIARLYDAEDGSQHFTHFAKGRCVLIFMAEGNKGIAQATGNGIAEVVARYPECRPVDSTLIEQWFNNLNWGPDKVQAEREQILRTGNMGFTTEVSGDWSNIHGIYQNVIARIKQEFPHAQDITMLGGHSSHSYINGTNMYFVYDYNVVDCKPEEEIDKYHNPLNKIIVEETLKLGGSMVHHHGIGKHRVHWSKQEHGSAWYIMQALKEVYDPKGIMNTGTIFPRNA</sequence>
<dbReference type="AlphaFoldDB" id="A0A6M8UTF1"/>
<dbReference type="InterPro" id="IPR004113">
    <property type="entry name" value="FAD-bd_oxidored_4_C"/>
</dbReference>
<dbReference type="EMBL" id="CP054212">
    <property type="protein sequence ID" value="QKJ88363.1"/>
    <property type="molecule type" value="Genomic_DNA"/>
</dbReference>
<dbReference type="Pfam" id="PF02913">
    <property type="entry name" value="FAD-oxidase_C"/>
    <property type="match status" value="1"/>
</dbReference>
<dbReference type="PANTHER" id="PTHR46568">
    <property type="entry name" value="ALKYLDIHYDROXYACETONEPHOSPHATE SYNTHASE, PEROXISOMAL"/>
    <property type="match status" value="1"/>
</dbReference>
<dbReference type="PANTHER" id="PTHR46568:SF1">
    <property type="entry name" value="ALKYLDIHYDROXYACETONEPHOSPHATE SYNTHASE, PEROXISOMAL"/>
    <property type="match status" value="1"/>
</dbReference>
<feature type="binding site" evidence="5">
    <location>
        <position position="337"/>
    </location>
    <ligand>
        <name>substrate</name>
    </ligand>
</feature>
<feature type="binding site" evidence="6">
    <location>
        <begin position="210"/>
        <end position="216"/>
    </location>
    <ligand>
        <name>FAD</name>
        <dbReference type="ChEBI" id="CHEBI:57692"/>
    </ligand>
</feature>
<dbReference type="PROSITE" id="PS51387">
    <property type="entry name" value="FAD_PCMH"/>
    <property type="match status" value="1"/>
</dbReference>
<evidence type="ECO:0000313" key="9">
    <source>
        <dbReference type="EMBL" id="QKJ88363.1"/>
    </source>
</evidence>
<evidence type="ECO:0000256" key="1">
    <source>
        <dbReference type="ARBA" id="ARBA00008000"/>
    </source>
</evidence>
<dbReference type="KEGG" id="pmak:PMPD1_3446"/>
<protein>
    <submittedName>
        <fullName evidence="9">Alkyldihydroxyacetonephosphate synthase</fullName>
    </submittedName>
</protein>
<comment type="similarity">
    <text evidence="1">Belongs to the FAD-binding oxidoreductase/transferase type 4 family.</text>
</comment>
<dbReference type="InterPro" id="IPR016166">
    <property type="entry name" value="FAD-bd_PCMH"/>
</dbReference>
<name>A0A6M8UTF1_9GAMM</name>
<evidence type="ECO:0000256" key="4">
    <source>
        <dbReference type="PIRSR" id="PIRSR625650-1"/>
    </source>
</evidence>
<evidence type="ECO:0000313" key="10">
    <source>
        <dbReference type="Proteomes" id="UP000505325"/>
    </source>
</evidence>
<dbReference type="SUPFAM" id="SSF56176">
    <property type="entry name" value="FAD-binding/transporter-associated domain-like"/>
    <property type="match status" value="1"/>
</dbReference>
<dbReference type="GO" id="GO:0008609">
    <property type="term" value="F:alkylglycerone-phosphate synthase activity"/>
    <property type="evidence" value="ECO:0007669"/>
    <property type="project" value="InterPro"/>
</dbReference>
<feature type="active site" description="Proton donor/acceptor" evidence="4">
    <location>
        <position position="398"/>
    </location>
</feature>
<dbReference type="SUPFAM" id="SSF55103">
    <property type="entry name" value="FAD-linked oxidases, C-terminal domain"/>
    <property type="match status" value="1"/>
</dbReference>
<keyword evidence="3 6" id="KW-0274">FAD</keyword>
<dbReference type="InterPro" id="IPR025650">
    <property type="entry name" value="Alkyl-DHAP_Synthase"/>
</dbReference>
<feature type="domain" description="FAD-binding PCMH-type" evidence="8">
    <location>
        <begin position="47"/>
        <end position="226"/>
    </location>
</feature>
<keyword evidence="10" id="KW-1185">Reference proteome</keyword>
<evidence type="ECO:0000256" key="5">
    <source>
        <dbReference type="PIRSR" id="PIRSR625650-2"/>
    </source>
</evidence>
<feature type="site" description="Important for enzyme activity" evidence="7">
    <location>
        <position position="262"/>
    </location>
</feature>
<accession>A0A6M8UTF1</accession>
<organism evidence="9 10">
    <name type="scientific">Paramixta manurensis</name>
    <dbReference type="NCBI Taxonomy" id="2740817"/>
    <lineage>
        <taxon>Bacteria</taxon>
        <taxon>Pseudomonadati</taxon>
        <taxon>Pseudomonadota</taxon>
        <taxon>Gammaproteobacteria</taxon>
        <taxon>Enterobacterales</taxon>
        <taxon>Erwiniaceae</taxon>
        <taxon>Paramixta</taxon>
    </lineage>
</organism>
<evidence type="ECO:0000256" key="7">
    <source>
        <dbReference type="PIRSR" id="PIRSR625650-4"/>
    </source>
</evidence>
<evidence type="ECO:0000256" key="6">
    <source>
        <dbReference type="PIRSR" id="PIRSR625650-3"/>
    </source>
</evidence>
<gene>
    <name evidence="9" type="ORF">PMPD1_3446</name>
</gene>
<dbReference type="Gene3D" id="3.30.300.330">
    <property type="match status" value="1"/>
</dbReference>
<dbReference type="Gene3D" id="1.10.45.10">
    <property type="entry name" value="Vanillyl-alcohol Oxidase, Chain A, domain 4"/>
    <property type="match status" value="1"/>
</dbReference>
<dbReference type="InterPro" id="IPR006094">
    <property type="entry name" value="Oxid_FAD_bind_N"/>
</dbReference>
<dbReference type="InterPro" id="IPR016164">
    <property type="entry name" value="FAD-linked_Oxase-like_C"/>
</dbReference>
<dbReference type="InterPro" id="IPR016171">
    <property type="entry name" value="Vanillyl_alc_oxidase_C-sub2"/>
</dbReference>
<comment type="cofactor">
    <cofactor evidence="6">
        <name>FAD</name>
        <dbReference type="ChEBI" id="CHEBI:57692"/>
    </cofactor>
</comment>
<dbReference type="GO" id="GO:0008610">
    <property type="term" value="P:lipid biosynthetic process"/>
    <property type="evidence" value="ECO:0007669"/>
    <property type="project" value="InterPro"/>
</dbReference>
<evidence type="ECO:0000256" key="2">
    <source>
        <dbReference type="ARBA" id="ARBA00022630"/>
    </source>
</evidence>
<dbReference type="GO" id="GO:0071949">
    <property type="term" value="F:FAD binding"/>
    <property type="evidence" value="ECO:0007669"/>
    <property type="project" value="InterPro"/>
</dbReference>
<evidence type="ECO:0000259" key="8">
    <source>
        <dbReference type="PROSITE" id="PS51387"/>
    </source>
</evidence>
<dbReference type="Proteomes" id="UP000505325">
    <property type="component" value="Chromosome"/>
</dbReference>
<evidence type="ECO:0000256" key="3">
    <source>
        <dbReference type="ARBA" id="ARBA00022827"/>
    </source>
</evidence>
<proteinExistence type="inferred from homology"/>
<reference evidence="9 10" key="1">
    <citation type="submission" date="2020-06" db="EMBL/GenBank/DDBJ databases">
        <title>Genome sequence of Paramixta manurensis strain PD-1.</title>
        <authorList>
            <person name="Lee C.W."/>
            <person name="Kim J."/>
        </authorList>
    </citation>
    <scope>NUCLEOTIDE SEQUENCE [LARGE SCALE GENOMIC DNA]</scope>
    <source>
        <strain evidence="9 10">PD-1</strain>
    </source>
</reference>
<dbReference type="RefSeq" id="WP_173635231.1">
    <property type="nucleotide sequence ID" value="NZ_CP054212.1"/>
</dbReference>
<dbReference type="InterPro" id="IPR036318">
    <property type="entry name" value="FAD-bd_PCMH-like_sf"/>
</dbReference>
<dbReference type="Gene3D" id="3.30.465.10">
    <property type="match status" value="1"/>
</dbReference>
<dbReference type="Pfam" id="PF01565">
    <property type="entry name" value="FAD_binding_4"/>
    <property type="match status" value="1"/>
</dbReference>
<dbReference type="InterPro" id="IPR016169">
    <property type="entry name" value="FAD-bd_PCMH_sub2"/>
</dbReference>